<dbReference type="InterPro" id="IPR002052">
    <property type="entry name" value="DNA_methylase_N6_adenine_CS"/>
</dbReference>
<dbReference type="Proteomes" id="UP001516023">
    <property type="component" value="Unassembled WGS sequence"/>
</dbReference>
<evidence type="ECO:0000313" key="2">
    <source>
        <dbReference type="EMBL" id="KAL3778472.1"/>
    </source>
</evidence>
<evidence type="ECO:0000313" key="3">
    <source>
        <dbReference type="Proteomes" id="UP001516023"/>
    </source>
</evidence>
<dbReference type="SUPFAM" id="SSF53335">
    <property type="entry name" value="S-adenosyl-L-methionine-dependent methyltransferases"/>
    <property type="match status" value="1"/>
</dbReference>
<feature type="compositionally biased region" description="Basic and acidic residues" evidence="1">
    <location>
        <begin position="1"/>
        <end position="22"/>
    </location>
</feature>
<evidence type="ECO:0000256" key="1">
    <source>
        <dbReference type="SAM" id="MobiDB-lite"/>
    </source>
</evidence>
<dbReference type="InterPro" id="IPR050320">
    <property type="entry name" value="N5-glutamine_MTase"/>
</dbReference>
<sequence>MKDSDECTSSDRARIETSKNEEANEDGNSSKACSEVYAEAWHVRTRLGHHAAVPYYKQILSSKINSLRDTSAATRIAASETSLQMLDLVGRSYSSLEATGRGTQHIDVGSADVEWENDIAKLRNLLEKSHYNHSTIRQSIFNLPVGCLTQQHHLNYDIASLEKYKNNYPMGPIYARPLQPGQHLDVQSIISDTSASSSQETYKSSLQCLTALFLLASCIPKALFLLSVFDGEETLDLLLRLGLVFLFKDSSSDEDDDNKEEEWITPLVHLFPLEIPELIKPLEASDDLIQKDIFVTDSDETRKNLIIMTDMHPNVLGLTSIPDYLQSNGDSGPGAGEEDGMVMYIGPDSLALVHHFHANFLQFWNAGQPNPKSNVDGSGVRRSYSSDDDTASDSFSKLEPFKVLDLCTGSGIQALATLSMFQMLPSSEYYQDGSDVMALAVAVDINKRALRFTEFNSILNGFGVVGFESGKDSINSNYSRMKICTVHADLISGKVSSHGSVANDDRSIKSTDHSLVDHLLGMFRQKSPICEKEPDNSKFDVLLANPPFIPVPPKVSDNRVLSVFRNLGTIDNTPQYGLFSSGGENGEECLRTIIQMSPTLLRPGAMAAIVSEFMNPPSMHGSELDQVLCSKIETWWNYSFGSQGASPPFTKGMLFTNEHALSSATYAQRRAFRNDHNDFLLWNNHLEEKGINSVSPGLLFLRVFPDEMGCQTQPKSRRGYHSHPIQRPPMLVHRFVRKTTNGSVWTPHNFNAVESIRIDLLDLFHSDEI</sequence>
<dbReference type="EMBL" id="JABMIG020000433">
    <property type="protein sequence ID" value="KAL3778472.1"/>
    <property type="molecule type" value="Genomic_DNA"/>
</dbReference>
<reference evidence="2 3" key="1">
    <citation type="journal article" date="2020" name="G3 (Bethesda)">
        <title>Improved Reference Genome for Cyclotella cryptica CCMP332, a Model for Cell Wall Morphogenesis, Salinity Adaptation, and Lipid Production in Diatoms (Bacillariophyta).</title>
        <authorList>
            <person name="Roberts W.R."/>
            <person name="Downey K.M."/>
            <person name="Ruck E.C."/>
            <person name="Traller J.C."/>
            <person name="Alverson A.J."/>
        </authorList>
    </citation>
    <scope>NUCLEOTIDE SEQUENCE [LARGE SCALE GENOMIC DNA]</scope>
    <source>
        <strain evidence="2 3">CCMP332</strain>
    </source>
</reference>
<dbReference type="Gene3D" id="3.40.50.150">
    <property type="entry name" value="Vaccinia Virus protein VP39"/>
    <property type="match status" value="1"/>
</dbReference>
<name>A0ABD3NRV8_9STRA</name>
<dbReference type="InterPro" id="IPR029063">
    <property type="entry name" value="SAM-dependent_MTases_sf"/>
</dbReference>
<proteinExistence type="predicted"/>
<feature type="region of interest" description="Disordered" evidence="1">
    <location>
        <begin position="372"/>
        <end position="393"/>
    </location>
</feature>
<evidence type="ECO:0008006" key="4">
    <source>
        <dbReference type="Google" id="ProtNLM"/>
    </source>
</evidence>
<gene>
    <name evidence="2" type="ORF">HJC23_001277</name>
</gene>
<protein>
    <recommendedName>
        <fullName evidence="4">Site-specific DNA-methyltransferase (adenine-specific)</fullName>
    </recommendedName>
</protein>
<dbReference type="PANTHER" id="PTHR18895:SF74">
    <property type="entry name" value="MTRF1L RELEASE FACTOR GLUTAMINE METHYLTRANSFERASE"/>
    <property type="match status" value="1"/>
</dbReference>
<dbReference type="PROSITE" id="PS00092">
    <property type="entry name" value="N6_MTASE"/>
    <property type="match status" value="1"/>
</dbReference>
<dbReference type="PANTHER" id="PTHR18895">
    <property type="entry name" value="HEMK METHYLTRANSFERASE"/>
    <property type="match status" value="1"/>
</dbReference>
<keyword evidence="3" id="KW-1185">Reference proteome</keyword>
<organism evidence="2 3">
    <name type="scientific">Cyclotella cryptica</name>
    <dbReference type="NCBI Taxonomy" id="29204"/>
    <lineage>
        <taxon>Eukaryota</taxon>
        <taxon>Sar</taxon>
        <taxon>Stramenopiles</taxon>
        <taxon>Ochrophyta</taxon>
        <taxon>Bacillariophyta</taxon>
        <taxon>Coscinodiscophyceae</taxon>
        <taxon>Thalassiosirophycidae</taxon>
        <taxon>Stephanodiscales</taxon>
        <taxon>Stephanodiscaceae</taxon>
        <taxon>Cyclotella</taxon>
    </lineage>
</organism>
<accession>A0ABD3NRV8</accession>
<feature type="region of interest" description="Disordered" evidence="1">
    <location>
        <begin position="1"/>
        <end position="31"/>
    </location>
</feature>
<comment type="caution">
    <text evidence="2">The sequence shown here is derived from an EMBL/GenBank/DDBJ whole genome shotgun (WGS) entry which is preliminary data.</text>
</comment>
<dbReference type="AlphaFoldDB" id="A0ABD3NRV8"/>